<proteinExistence type="predicted"/>
<sequence>MTDEVDERRAAREEQRRREREWTAEFERRASAADAARAERARAERTAALRAAWAGGERGGSHSFAEVTGPDGGEPVRIAVAWLGRHRAVARAFRDGPTHGQISDPLGIAIVAVAALVLGLDHGIRRLILRLSDRPRWAVVAAVGPDGKPVLVHHDRDERPVALAAAALADRVEREGPTALRPTGGRP</sequence>
<evidence type="ECO:0000256" key="1">
    <source>
        <dbReference type="SAM" id="MobiDB-lite"/>
    </source>
</evidence>
<keyword evidence="3" id="KW-1185">Reference proteome</keyword>
<evidence type="ECO:0000313" key="2">
    <source>
        <dbReference type="EMBL" id="GAA1404417.1"/>
    </source>
</evidence>
<gene>
    <name evidence="2" type="ORF">GCM10009639_50310</name>
</gene>
<evidence type="ECO:0000313" key="3">
    <source>
        <dbReference type="Proteomes" id="UP001499863"/>
    </source>
</evidence>
<dbReference type="EMBL" id="BAAAKJ010000278">
    <property type="protein sequence ID" value="GAA1404417.1"/>
    <property type="molecule type" value="Genomic_DNA"/>
</dbReference>
<feature type="region of interest" description="Disordered" evidence="1">
    <location>
        <begin position="1"/>
        <end position="29"/>
    </location>
</feature>
<dbReference type="RefSeq" id="WP_344339896.1">
    <property type="nucleotide sequence ID" value="NZ_BAAAKJ010000278.1"/>
</dbReference>
<accession>A0ABP4J0N6</accession>
<protein>
    <submittedName>
        <fullName evidence="2">Uncharacterized protein</fullName>
    </submittedName>
</protein>
<dbReference type="Proteomes" id="UP001499863">
    <property type="component" value="Unassembled WGS sequence"/>
</dbReference>
<comment type="caution">
    <text evidence="2">The sequence shown here is derived from an EMBL/GenBank/DDBJ whole genome shotgun (WGS) entry which is preliminary data.</text>
</comment>
<name>A0ABP4J0N6_9ACTN</name>
<reference evidence="3" key="1">
    <citation type="journal article" date="2019" name="Int. J. Syst. Evol. Microbiol.">
        <title>The Global Catalogue of Microorganisms (GCM) 10K type strain sequencing project: providing services to taxonomists for standard genome sequencing and annotation.</title>
        <authorList>
            <consortium name="The Broad Institute Genomics Platform"/>
            <consortium name="The Broad Institute Genome Sequencing Center for Infectious Disease"/>
            <person name="Wu L."/>
            <person name="Ma J."/>
        </authorList>
    </citation>
    <scope>NUCLEOTIDE SEQUENCE [LARGE SCALE GENOMIC DNA]</scope>
    <source>
        <strain evidence="3">JCM 12393</strain>
    </source>
</reference>
<organism evidence="2 3">
    <name type="scientific">Kitasatospora putterlickiae</name>
    <dbReference type="NCBI Taxonomy" id="221725"/>
    <lineage>
        <taxon>Bacteria</taxon>
        <taxon>Bacillati</taxon>
        <taxon>Actinomycetota</taxon>
        <taxon>Actinomycetes</taxon>
        <taxon>Kitasatosporales</taxon>
        <taxon>Streptomycetaceae</taxon>
        <taxon>Kitasatospora</taxon>
    </lineage>
</organism>